<dbReference type="InterPro" id="IPR036397">
    <property type="entry name" value="RNaseH_sf"/>
</dbReference>
<dbReference type="PANTHER" id="PTHR47266">
    <property type="entry name" value="ENDONUCLEASE-RELATED"/>
    <property type="match status" value="1"/>
</dbReference>
<gene>
    <name evidence="2" type="ORF">MTR67_031038</name>
</gene>
<dbReference type="AlphaFoldDB" id="A0AAF0ZFI9"/>
<accession>A0AAF0ZFI9</accession>
<dbReference type="InterPro" id="IPR001584">
    <property type="entry name" value="Integrase_cat-core"/>
</dbReference>
<dbReference type="Gene3D" id="3.30.420.10">
    <property type="entry name" value="Ribonuclease H-like superfamily/Ribonuclease H"/>
    <property type="match status" value="1"/>
</dbReference>
<evidence type="ECO:0000313" key="3">
    <source>
        <dbReference type="Proteomes" id="UP001234989"/>
    </source>
</evidence>
<dbReference type="Pfam" id="PF17921">
    <property type="entry name" value="Integrase_H2C2"/>
    <property type="match status" value="1"/>
</dbReference>
<dbReference type="GO" id="GO:0015074">
    <property type="term" value="P:DNA integration"/>
    <property type="evidence" value="ECO:0007669"/>
    <property type="project" value="InterPro"/>
</dbReference>
<evidence type="ECO:0000313" key="2">
    <source>
        <dbReference type="EMBL" id="WMV37653.1"/>
    </source>
</evidence>
<dbReference type="InterPro" id="IPR052160">
    <property type="entry name" value="Gypsy_RT_Integrase-like"/>
</dbReference>
<keyword evidence="3" id="KW-1185">Reference proteome</keyword>
<dbReference type="GO" id="GO:0003676">
    <property type="term" value="F:nucleic acid binding"/>
    <property type="evidence" value="ECO:0007669"/>
    <property type="project" value="InterPro"/>
</dbReference>
<dbReference type="InterPro" id="IPR012337">
    <property type="entry name" value="RNaseH-like_sf"/>
</dbReference>
<dbReference type="InterPro" id="IPR041588">
    <property type="entry name" value="Integrase_H2C2"/>
</dbReference>
<dbReference type="Proteomes" id="UP001234989">
    <property type="component" value="Chromosome 7"/>
</dbReference>
<evidence type="ECO:0000259" key="1">
    <source>
        <dbReference type="PROSITE" id="PS50994"/>
    </source>
</evidence>
<name>A0AAF0ZFI9_SOLVR</name>
<proteinExistence type="predicted"/>
<dbReference type="PROSITE" id="PS50994">
    <property type="entry name" value="INTEGRASE"/>
    <property type="match status" value="1"/>
</dbReference>
<reference evidence="2" key="1">
    <citation type="submission" date="2023-08" db="EMBL/GenBank/DDBJ databases">
        <title>A de novo genome assembly of Solanum verrucosum Schlechtendal, a Mexican diploid species geographically isolated from the other diploid A-genome species in potato relatives.</title>
        <authorList>
            <person name="Hosaka K."/>
        </authorList>
    </citation>
    <scope>NUCLEOTIDE SEQUENCE</scope>
    <source>
        <tissue evidence="2">Young leaves</tissue>
    </source>
</reference>
<dbReference type="Gene3D" id="1.10.340.70">
    <property type="match status" value="1"/>
</dbReference>
<dbReference type="EMBL" id="CP133618">
    <property type="protein sequence ID" value="WMV37653.1"/>
    <property type="molecule type" value="Genomic_DNA"/>
</dbReference>
<organism evidence="2 3">
    <name type="scientific">Solanum verrucosum</name>
    <dbReference type="NCBI Taxonomy" id="315347"/>
    <lineage>
        <taxon>Eukaryota</taxon>
        <taxon>Viridiplantae</taxon>
        <taxon>Streptophyta</taxon>
        <taxon>Embryophyta</taxon>
        <taxon>Tracheophyta</taxon>
        <taxon>Spermatophyta</taxon>
        <taxon>Magnoliopsida</taxon>
        <taxon>eudicotyledons</taxon>
        <taxon>Gunneridae</taxon>
        <taxon>Pentapetalae</taxon>
        <taxon>asterids</taxon>
        <taxon>lamiids</taxon>
        <taxon>Solanales</taxon>
        <taxon>Solanaceae</taxon>
        <taxon>Solanoideae</taxon>
        <taxon>Solaneae</taxon>
        <taxon>Solanum</taxon>
    </lineage>
</organism>
<sequence length="148" mass="17245">MKFLFDVKKYVWYEPFLYRECDDNVIRCCIPEVEVNEIVEAYHALLTSGHHGSIHIAFKVLQCGYYLPTLFRDGHAFCKYCVQCLLQGSISRRHELPLSQILEIELFDVWGIDFIGPFPRSFGNKYIFVAIDYVSKWVEAIALPNNEA</sequence>
<protein>
    <recommendedName>
        <fullName evidence="1">Integrase catalytic domain-containing protein</fullName>
    </recommendedName>
</protein>
<feature type="domain" description="Integrase catalytic" evidence="1">
    <location>
        <begin position="93"/>
        <end position="148"/>
    </location>
</feature>
<dbReference type="SUPFAM" id="SSF53098">
    <property type="entry name" value="Ribonuclease H-like"/>
    <property type="match status" value="1"/>
</dbReference>